<organism evidence="2 3">
    <name type="scientific">Mycena albidolilacea</name>
    <dbReference type="NCBI Taxonomy" id="1033008"/>
    <lineage>
        <taxon>Eukaryota</taxon>
        <taxon>Fungi</taxon>
        <taxon>Dikarya</taxon>
        <taxon>Basidiomycota</taxon>
        <taxon>Agaricomycotina</taxon>
        <taxon>Agaricomycetes</taxon>
        <taxon>Agaricomycetidae</taxon>
        <taxon>Agaricales</taxon>
        <taxon>Marasmiineae</taxon>
        <taxon>Mycenaceae</taxon>
        <taxon>Mycena</taxon>
    </lineage>
</organism>
<comment type="caution">
    <text evidence="2">The sequence shown here is derived from an EMBL/GenBank/DDBJ whole genome shotgun (WGS) entry which is preliminary data.</text>
</comment>
<dbReference type="EMBL" id="JARIHO010000002">
    <property type="protein sequence ID" value="KAJ7366304.1"/>
    <property type="molecule type" value="Genomic_DNA"/>
</dbReference>
<accession>A0AAD7F2Z5</accession>
<dbReference type="AlphaFoldDB" id="A0AAD7F2Z5"/>
<protein>
    <submittedName>
        <fullName evidence="2">Uncharacterized protein</fullName>
    </submittedName>
</protein>
<dbReference type="Proteomes" id="UP001218218">
    <property type="component" value="Unassembled WGS sequence"/>
</dbReference>
<proteinExistence type="predicted"/>
<evidence type="ECO:0000313" key="3">
    <source>
        <dbReference type="Proteomes" id="UP001218218"/>
    </source>
</evidence>
<keyword evidence="1" id="KW-1133">Transmembrane helix</keyword>
<reference evidence="2" key="1">
    <citation type="submission" date="2023-03" db="EMBL/GenBank/DDBJ databases">
        <title>Massive genome expansion in bonnet fungi (Mycena s.s.) driven by repeated elements and novel gene families across ecological guilds.</title>
        <authorList>
            <consortium name="Lawrence Berkeley National Laboratory"/>
            <person name="Harder C.B."/>
            <person name="Miyauchi S."/>
            <person name="Viragh M."/>
            <person name="Kuo A."/>
            <person name="Thoen E."/>
            <person name="Andreopoulos B."/>
            <person name="Lu D."/>
            <person name="Skrede I."/>
            <person name="Drula E."/>
            <person name="Henrissat B."/>
            <person name="Morin E."/>
            <person name="Kohler A."/>
            <person name="Barry K."/>
            <person name="LaButti K."/>
            <person name="Morin E."/>
            <person name="Salamov A."/>
            <person name="Lipzen A."/>
            <person name="Mereny Z."/>
            <person name="Hegedus B."/>
            <person name="Baldrian P."/>
            <person name="Stursova M."/>
            <person name="Weitz H."/>
            <person name="Taylor A."/>
            <person name="Grigoriev I.V."/>
            <person name="Nagy L.G."/>
            <person name="Martin F."/>
            <person name="Kauserud H."/>
        </authorList>
    </citation>
    <scope>NUCLEOTIDE SEQUENCE</scope>
    <source>
        <strain evidence="2">CBHHK002</strain>
    </source>
</reference>
<keyword evidence="1" id="KW-0812">Transmembrane</keyword>
<feature type="transmembrane region" description="Helical" evidence="1">
    <location>
        <begin position="87"/>
        <end position="109"/>
    </location>
</feature>
<feature type="transmembrane region" description="Helical" evidence="1">
    <location>
        <begin position="20"/>
        <end position="42"/>
    </location>
</feature>
<evidence type="ECO:0000256" key="1">
    <source>
        <dbReference type="SAM" id="Phobius"/>
    </source>
</evidence>
<keyword evidence="3" id="KW-1185">Reference proteome</keyword>
<keyword evidence="1" id="KW-0472">Membrane</keyword>
<sequence length="116" mass="13665">MADGESSRIAYCDLLSLLSFSFRIFLPTWLSSFSFWSLPRFLRPPRYATPRRPPSLIIIPRHSYIPFIHFCLDLSPTPIFFSRHSILIFPFWLPSFLARFVSSAFLCLYDLTPTRR</sequence>
<gene>
    <name evidence="2" type="ORF">DFH08DRAFT_165444</name>
</gene>
<name>A0AAD7F2Z5_9AGAR</name>
<evidence type="ECO:0000313" key="2">
    <source>
        <dbReference type="EMBL" id="KAJ7366304.1"/>
    </source>
</evidence>